<evidence type="ECO:0000313" key="3">
    <source>
        <dbReference type="Proteomes" id="UP000286773"/>
    </source>
</evidence>
<comment type="caution">
    <text evidence="2">The sequence shown here is derived from an EMBL/GenBank/DDBJ whole genome shotgun (WGS) entry which is preliminary data.</text>
</comment>
<dbReference type="EMBL" id="NGKC01000001">
    <property type="protein sequence ID" value="RSU14519.1"/>
    <property type="molecule type" value="Genomic_DNA"/>
</dbReference>
<keyword evidence="3" id="KW-1185">Reference proteome</keyword>
<dbReference type="RefSeq" id="WP_126811315.1">
    <property type="nucleotide sequence ID" value="NZ_NGKC01000001.1"/>
</dbReference>
<accession>A0A430B2J0</accession>
<evidence type="ECO:0000313" key="2">
    <source>
        <dbReference type="EMBL" id="RSU14519.1"/>
    </source>
</evidence>
<feature type="compositionally biased region" description="Basic and acidic residues" evidence="1">
    <location>
        <begin position="11"/>
        <end position="20"/>
    </location>
</feature>
<name>A0A430B2J0_9ENTE</name>
<dbReference type="Proteomes" id="UP000286773">
    <property type="component" value="Unassembled WGS sequence"/>
</dbReference>
<evidence type="ECO:0000256" key="1">
    <source>
        <dbReference type="SAM" id="MobiDB-lite"/>
    </source>
</evidence>
<organism evidence="2 3">
    <name type="scientific">Vagococcus acidifermentans</name>
    <dbReference type="NCBI Taxonomy" id="564710"/>
    <lineage>
        <taxon>Bacteria</taxon>
        <taxon>Bacillati</taxon>
        <taxon>Bacillota</taxon>
        <taxon>Bacilli</taxon>
        <taxon>Lactobacillales</taxon>
        <taxon>Enterococcaceae</taxon>
        <taxon>Vagococcus</taxon>
    </lineage>
</organism>
<gene>
    <name evidence="2" type="ORF">CBF27_00595</name>
</gene>
<sequence>MKQEMQQLEQLAKKADDNQLELKEKEKQLIRDAKQQAHKAVQKMNQTVDSEEKIWQAQMEEEINAYRTSMAEQVEKEIAFYQRYYDENKDFARKQLIKEIFGYGNRKNE</sequence>
<dbReference type="OrthoDB" id="9851207at2"/>
<dbReference type="AlphaFoldDB" id="A0A430B2J0"/>
<protein>
    <submittedName>
        <fullName evidence="2">Uncharacterized protein</fullName>
    </submittedName>
</protein>
<reference evidence="2 3" key="1">
    <citation type="submission" date="2017-05" db="EMBL/GenBank/DDBJ databases">
        <title>Vagococcus spp. assemblies.</title>
        <authorList>
            <person name="Gulvik C.A."/>
        </authorList>
    </citation>
    <scope>NUCLEOTIDE SEQUENCE [LARGE SCALE GENOMIC DNA]</scope>
    <source>
        <strain evidence="2 3">LMG 24798</strain>
    </source>
</reference>
<feature type="region of interest" description="Disordered" evidence="1">
    <location>
        <begin position="1"/>
        <end position="20"/>
    </location>
</feature>
<proteinExistence type="predicted"/>